<keyword evidence="2" id="KW-1185">Reference proteome</keyword>
<dbReference type="EMBL" id="PDUG01000026">
    <property type="protein sequence ID" value="PIC12240.1"/>
    <property type="molecule type" value="Genomic_DNA"/>
</dbReference>
<dbReference type="Proteomes" id="UP000230233">
    <property type="component" value="Unassembled WGS sequence"/>
</dbReference>
<sequence>MRGKDKLDREESIASLEYPQQTEENVKELVKACPHVSHELFKNVTAPEPITKERLRQQARRPLYFKKIVVDIEPKRPAPVKKSKASKKKPEKLCLQEITMESDICVQQFDSNCKAYDVR</sequence>
<protein>
    <submittedName>
        <fullName evidence="1">Uncharacterized protein</fullName>
    </submittedName>
</protein>
<evidence type="ECO:0000313" key="1">
    <source>
        <dbReference type="EMBL" id="PIC12240.1"/>
    </source>
</evidence>
<accession>A0A2G5SB26</accession>
<evidence type="ECO:0000313" key="2">
    <source>
        <dbReference type="Proteomes" id="UP000230233"/>
    </source>
</evidence>
<dbReference type="AlphaFoldDB" id="A0A2G5SB26"/>
<proteinExistence type="predicted"/>
<organism evidence="1 2">
    <name type="scientific">Caenorhabditis nigoni</name>
    <dbReference type="NCBI Taxonomy" id="1611254"/>
    <lineage>
        <taxon>Eukaryota</taxon>
        <taxon>Metazoa</taxon>
        <taxon>Ecdysozoa</taxon>
        <taxon>Nematoda</taxon>
        <taxon>Chromadorea</taxon>
        <taxon>Rhabditida</taxon>
        <taxon>Rhabditina</taxon>
        <taxon>Rhabditomorpha</taxon>
        <taxon>Rhabditoidea</taxon>
        <taxon>Rhabditidae</taxon>
        <taxon>Peloderinae</taxon>
        <taxon>Caenorhabditis</taxon>
    </lineage>
</organism>
<name>A0A2G5SB26_9PELO</name>
<comment type="caution">
    <text evidence="1">The sequence shown here is derived from an EMBL/GenBank/DDBJ whole genome shotgun (WGS) entry which is preliminary data.</text>
</comment>
<reference evidence="2" key="1">
    <citation type="submission" date="2017-10" db="EMBL/GenBank/DDBJ databases">
        <title>Rapid genome shrinkage in a self-fertile nematode reveals novel sperm competition proteins.</title>
        <authorList>
            <person name="Yin D."/>
            <person name="Schwarz E.M."/>
            <person name="Thomas C.G."/>
            <person name="Felde R.L."/>
            <person name="Korf I.F."/>
            <person name="Cutter A.D."/>
            <person name="Schartner C.M."/>
            <person name="Ralston E.J."/>
            <person name="Meyer B.J."/>
            <person name="Haag E.S."/>
        </authorList>
    </citation>
    <scope>NUCLEOTIDE SEQUENCE [LARGE SCALE GENOMIC DNA]</scope>
    <source>
        <strain evidence="2">JU1422</strain>
    </source>
</reference>
<gene>
    <name evidence="1" type="ORF">B9Z55_028581</name>
</gene>